<dbReference type="Proteomes" id="UP000078595">
    <property type="component" value="Chromosome 1"/>
</dbReference>
<reference evidence="3" key="2">
    <citation type="submission" date="2013-07" db="EMBL/GenBank/DDBJ databases">
        <authorList>
            <consortium name="The Broad Institute Genome Sequencing Platform"/>
            <person name="Cuomo C."/>
            <person name="Litvintseva A."/>
            <person name="Chen Y."/>
            <person name="Heitman J."/>
            <person name="Sun S."/>
            <person name="Springer D."/>
            <person name="Dromer F."/>
            <person name="Young S.K."/>
            <person name="Zeng Q."/>
            <person name="Gargeya S."/>
            <person name="Fitzgerald M."/>
            <person name="Abouelleil A."/>
            <person name="Alvarado L."/>
            <person name="Berlin A.M."/>
            <person name="Chapman S.B."/>
            <person name="Dewar J."/>
            <person name="Goldberg J."/>
            <person name="Griggs A."/>
            <person name="Gujja S."/>
            <person name="Hansen M."/>
            <person name="Howarth C."/>
            <person name="Imamovic A."/>
            <person name="Larimer J."/>
            <person name="McCowan C."/>
            <person name="Murphy C."/>
            <person name="Pearson M."/>
            <person name="Priest M."/>
            <person name="Roberts A."/>
            <person name="Saif S."/>
            <person name="Shea T."/>
            <person name="Sykes S."/>
            <person name="Wortman J."/>
            <person name="Nusbaum C."/>
            <person name="Birren B."/>
        </authorList>
    </citation>
    <scope>NUCLEOTIDE SEQUENCE</scope>
    <source>
        <strain evidence="3">CBS 10117</strain>
    </source>
</reference>
<dbReference type="EMBL" id="KI894027">
    <property type="protein sequence ID" value="OBR88605.1"/>
    <property type="molecule type" value="Genomic_DNA"/>
</dbReference>
<gene>
    <name evidence="2" type="ORF">I303_00422</name>
    <name evidence="3" type="ORF">I303_100422</name>
</gene>
<feature type="compositionally biased region" description="Polar residues" evidence="1">
    <location>
        <begin position="68"/>
        <end position="77"/>
    </location>
</feature>
<evidence type="ECO:0000313" key="4">
    <source>
        <dbReference type="Proteomes" id="UP000078595"/>
    </source>
</evidence>
<evidence type="ECO:0000256" key="1">
    <source>
        <dbReference type="SAM" id="MobiDB-lite"/>
    </source>
</evidence>
<sequence length="379" mass="41442">MSAPFHFKPIQPAPGSEAEAPPLSSTAATRQEYLAPAPYAFSNMDDAFNQGSTESYNGPVTHTHPYGGSSSLNHTGQSQATVNTNLSLQGEDYAALANNLFAGLDNPNTFEAAIAAYPTIAGPHGANEYVPSSGGAQPSTQIFTGKRLYRDRGVICPGVLSHPSHMLPETAVQPSYSRSGEVWHSFCLQSSDASKCNEAVQMTVTWRRERRREISTIKLAIPSQWTTQPETGQTCLAYVTPDIHCPDDQTEPIRLHNRALPWSVQRVAYSREEPNQFGPWQYIPTEYLAFDNENHIIKELNKATPYALYNIANVAASHENGFQVLHVSSIAPVEDMGSVIWTIQSQSSSATTVPPAPVGRYKVNRNGQIISEDPYYATA</sequence>
<proteinExistence type="predicted"/>
<protein>
    <submittedName>
        <fullName evidence="2">Uncharacterized protein</fullName>
    </submittedName>
</protein>
<evidence type="ECO:0000313" key="2">
    <source>
        <dbReference type="EMBL" id="OBR88605.1"/>
    </source>
</evidence>
<feature type="compositionally biased region" description="Polar residues" evidence="1">
    <location>
        <begin position="50"/>
        <end position="60"/>
    </location>
</feature>
<keyword evidence="4" id="KW-1185">Reference proteome</keyword>
<dbReference type="GeneID" id="28964121"/>
<dbReference type="RefSeq" id="XP_018266447.1">
    <property type="nucleotide sequence ID" value="XM_018403793.1"/>
</dbReference>
<dbReference type="KEGG" id="kdj:28964121"/>
<name>A0A1A6AEV7_9TREE</name>
<accession>A0A1A6AEV7</accession>
<feature type="region of interest" description="Disordered" evidence="1">
    <location>
        <begin position="1"/>
        <end position="26"/>
    </location>
</feature>
<dbReference type="VEuPathDB" id="FungiDB:I303_00422"/>
<dbReference type="EMBL" id="CP144530">
    <property type="protein sequence ID" value="WWC57887.1"/>
    <property type="molecule type" value="Genomic_DNA"/>
</dbReference>
<dbReference type="AlphaFoldDB" id="A0A1A6AEV7"/>
<reference evidence="3" key="3">
    <citation type="submission" date="2024-02" db="EMBL/GenBank/DDBJ databases">
        <title>Comparative genomics of Cryptococcus and Kwoniella reveals pathogenesis evolution and contrasting modes of karyotype evolution via chromosome fusion or intercentromeric recombination.</title>
        <authorList>
            <person name="Coelho M.A."/>
            <person name="David-Palma M."/>
            <person name="Shea T."/>
            <person name="Bowers K."/>
            <person name="McGinley-Smith S."/>
            <person name="Mohammad A.W."/>
            <person name="Gnirke A."/>
            <person name="Yurkov A.M."/>
            <person name="Nowrousian M."/>
            <person name="Sun S."/>
            <person name="Cuomo C.A."/>
            <person name="Heitman J."/>
        </authorList>
    </citation>
    <scope>NUCLEOTIDE SEQUENCE</scope>
    <source>
        <strain evidence="3">CBS 10117</strain>
    </source>
</reference>
<evidence type="ECO:0000313" key="3">
    <source>
        <dbReference type="EMBL" id="WWC57887.1"/>
    </source>
</evidence>
<organism evidence="2">
    <name type="scientific">Kwoniella dejecticola CBS 10117</name>
    <dbReference type="NCBI Taxonomy" id="1296121"/>
    <lineage>
        <taxon>Eukaryota</taxon>
        <taxon>Fungi</taxon>
        <taxon>Dikarya</taxon>
        <taxon>Basidiomycota</taxon>
        <taxon>Agaricomycotina</taxon>
        <taxon>Tremellomycetes</taxon>
        <taxon>Tremellales</taxon>
        <taxon>Cryptococcaceae</taxon>
        <taxon>Kwoniella</taxon>
    </lineage>
</organism>
<reference evidence="2" key="1">
    <citation type="submission" date="2013-07" db="EMBL/GenBank/DDBJ databases">
        <title>The Genome Sequence of Cryptococcus dejecticola CBS10117.</title>
        <authorList>
            <consortium name="The Broad Institute Genome Sequencing Platform"/>
            <person name="Cuomo C."/>
            <person name="Litvintseva A."/>
            <person name="Chen Y."/>
            <person name="Heitman J."/>
            <person name="Sun S."/>
            <person name="Springer D."/>
            <person name="Dromer F."/>
            <person name="Young S.K."/>
            <person name="Zeng Q."/>
            <person name="Gargeya S."/>
            <person name="Fitzgerald M."/>
            <person name="Abouelleil A."/>
            <person name="Alvarado L."/>
            <person name="Berlin A.M."/>
            <person name="Chapman S.B."/>
            <person name="Dewar J."/>
            <person name="Goldberg J."/>
            <person name="Griggs A."/>
            <person name="Gujja S."/>
            <person name="Hansen M."/>
            <person name="Howarth C."/>
            <person name="Imamovic A."/>
            <person name="Larimer J."/>
            <person name="McCowan C."/>
            <person name="Murphy C."/>
            <person name="Pearson M."/>
            <person name="Priest M."/>
            <person name="Roberts A."/>
            <person name="Saif S."/>
            <person name="Shea T."/>
            <person name="Sykes S."/>
            <person name="Wortman J."/>
            <person name="Nusbaum C."/>
            <person name="Birren B."/>
        </authorList>
    </citation>
    <scope>NUCLEOTIDE SEQUENCE [LARGE SCALE GENOMIC DNA]</scope>
    <source>
        <strain evidence="2">CBS 10117</strain>
    </source>
</reference>
<feature type="region of interest" description="Disordered" evidence="1">
    <location>
        <begin position="50"/>
        <end position="77"/>
    </location>
</feature>